<name>A0AC34F906_9BILA</name>
<accession>A0AC34F906</accession>
<organism evidence="1 2">
    <name type="scientific">Panagrolaimus sp. ES5</name>
    <dbReference type="NCBI Taxonomy" id="591445"/>
    <lineage>
        <taxon>Eukaryota</taxon>
        <taxon>Metazoa</taxon>
        <taxon>Ecdysozoa</taxon>
        <taxon>Nematoda</taxon>
        <taxon>Chromadorea</taxon>
        <taxon>Rhabditida</taxon>
        <taxon>Tylenchina</taxon>
        <taxon>Panagrolaimomorpha</taxon>
        <taxon>Panagrolaimoidea</taxon>
        <taxon>Panagrolaimidae</taxon>
        <taxon>Panagrolaimus</taxon>
    </lineage>
</organism>
<sequence length="339" mass="38734">MNSGDPFLNCVDGSSSSTDDEDETEELINFMIAGCRPRISSRFTKVLSTLSESAAKKHRKITVDAIDITLSGNEDETFAYISFRHLDSCIPQRSNKHFPRNFFFKGNGVQGKDVLKNLSNCNVMNSACITNAGSCISLSKYPADMLQTFLTSSSDRSAVIQAPMTILYGYFSHKSLTKFLPLIESSNIILKCSSGFQRYRYYELIEKNRHQTSLHFDRHVIQKFSKKKHFSKLRQIVLSNPSIACLSFSCSFTKFNFEEFFKLITDPTFKLPNQTINLCFTFWCKNFSLLYEEINEKKDILEVILADRAQYSDSIRVRFHVAWDGSTVLALCPGEIERF</sequence>
<dbReference type="Proteomes" id="UP000887579">
    <property type="component" value="Unplaced"/>
</dbReference>
<protein>
    <submittedName>
        <fullName evidence="2">Uncharacterized protein</fullName>
    </submittedName>
</protein>
<dbReference type="WBParaSite" id="ES5_v2.g13426.t1">
    <property type="protein sequence ID" value="ES5_v2.g13426.t1"/>
    <property type="gene ID" value="ES5_v2.g13426"/>
</dbReference>
<reference evidence="2" key="1">
    <citation type="submission" date="2022-11" db="UniProtKB">
        <authorList>
            <consortium name="WormBaseParasite"/>
        </authorList>
    </citation>
    <scope>IDENTIFICATION</scope>
</reference>
<evidence type="ECO:0000313" key="1">
    <source>
        <dbReference type="Proteomes" id="UP000887579"/>
    </source>
</evidence>
<proteinExistence type="predicted"/>
<evidence type="ECO:0000313" key="2">
    <source>
        <dbReference type="WBParaSite" id="ES5_v2.g13426.t1"/>
    </source>
</evidence>